<dbReference type="GO" id="GO:0003700">
    <property type="term" value="F:DNA-binding transcription factor activity"/>
    <property type="evidence" value="ECO:0007669"/>
    <property type="project" value="InterPro"/>
</dbReference>
<dbReference type="InterPro" id="IPR050204">
    <property type="entry name" value="AraC_XylS_family_regulators"/>
</dbReference>
<dbReference type="GO" id="GO:0043565">
    <property type="term" value="F:sequence-specific DNA binding"/>
    <property type="evidence" value="ECO:0007669"/>
    <property type="project" value="InterPro"/>
</dbReference>
<dbReference type="RefSeq" id="WP_051403622.1">
    <property type="nucleotide sequence ID" value="NZ_VLJS01000102.1"/>
</dbReference>
<keyword evidence="2" id="KW-0238">DNA-binding</keyword>
<dbReference type="Gene3D" id="1.10.10.60">
    <property type="entry name" value="Homeodomain-like"/>
    <property type="match status" value="2"/>
</dbReference>
<dbReference type="PANTHER" id="PTHR46796:SF7">
    <property type="entry name" value="ARAC FAMILY TRANSCRIPTIONAL REGULATOR"/>
    <property type="match status" value="1"/>
</dbReference>
<evidence type="ECO:0000313" key="5">
    <source>
        <dbReference type="EMBL" id="TWH04773.1"/>
    </source>
</evidence>
<dbReference type="Proteomes" id="UP000321583">
    <property type="component" value="Unassembled WGS sequence"/>
</dbReference>
<accession>A0A562D4Z5</accession>
<dbReference type="PANTHER" id="PTHR46796">
    <property type="entry name" value="HTH-TYPE TRANSCRIPTIONAL ACTIVATOR RHAS-RELATED"/>
    <property type="match status" value="1"/>
</dbReference>
<dbReference type="SMART" id="SM00342">
    <property type="entry name" value="HTH_ARAC"/>
    <property type="match status" value="1"/>
</dbReference>
<dbReference type="InterPro" id="IPR009057">
    <property type="entry name" value="Homeodomain-like_sf"/>
</dbReference>
<dbReference type="InterPro" id="IPR018062">
    <property type="entry name" value="HTH_AraC-typ_CS"/>
</dbReference>
<evidence type="ECO:0000313" key="6">
    <source>
        <dbReference type="Proteomes" id="UP000321583"/>
    </source>
</evidence>
<organism evidence="5 6">
    <name type="scientific">Pseudoxanthomonas taiwanensis J19</name>
    <dbReference type="NCBI Taxonomy" id="935569"/>
    <lineage>
        <taxon>Bacteria</taxon>
        <taxon>Pseudomonadati</taxon>
        <taxon>Pseudomonadota</taxon>
        <taxon>Gammaproteobacteria</taxon>
        <taxon>Lysobacterales</taxon>
        <taxon>Lysobacteraceae</taxon>
        <taxon>Pseudoxanthomonas</taxon>
    </lineage>
</organism>
<dbReference type="AlphaFoldDB" id="A0A562D4Z5"/>
<evidence type="ECO:0000259" key="4">
    <source>
        <dbReference type="PROSITE" id="PS01124"/>
    </source>
</evidence>
<comment type="caution">
    <text evidence="5">The sequence shown here is derived from an EMBL/GenBank/DDBJ whole genome shotgun (WGS) entry which is preliminary data.</text>
</comment>
<gene>
    <name evidence="5" type="ORF">L613_000700000220</name>
</gene>
<feature type="domain" description="HTH araC/xylS-type" evidence="4">
    <location>
        <begin position="183"/>
        <end position="281"/>
    </location>
</feature>
<dbReference type="PROSITE" id="PS01124">
    <property type="entry name" value="HTH_ARAC_FAMILY_2"/>
    <property type="match status" value="1"/>
</dbReference>
<dbReference type="EMBL" id="VLJS01000102">
    <property type="protein sequence ID" value="TWH04773.1"/>
    <property type="molecule type" value="Genomic_DNA"/>
</dbReference>
<dbReference type="InterPro" id="IPR020449">
    <property type="entry name" value="Tscrpt_reg_AraC-type_HTH"/>
</dbReference>
<evidence type="ECO:0000256" key="1">
    <source>
        <dbReference type="ARBA" id="ARBA00023015"/>
    </source>
</evidence>
<dbReference type="PROSITE" id="PS00041">
    <property type="entry name" value="HTH_ARAC_FAMILY_1"/>
    <property type="match status" value="1"/>
</dbReference>
<keyword evidence="3" id="KW-0804">Transcription</keyword>
<dbReference type="InterPro" id="IPR018060">
    <property type="entry name" value="HTH_AraC"/>
</dbReference>
<sequence>MRIRTLSGDRGQLQELHWPPGAHERPTLATLARGAGLALQAGAASIWLVVRGSAELESQEGRFALGAGHWIYLDRESMPVVRSGSRALVLGLVLSAGLQARLQQSAYAPMYPGRGEAPPRARRGVLSLWRRLLRPGLHPADASVLLGRLLRALADLQDDCSALVERCPGRTLHRRRQVFARMQRVMLYLEGHPERALTTLQMADRASMSVWYFIRAFRAVYGETPQAASARLRLQRAARLLLEGRMAVGEVGAACGFENNCSFSRAFRAQFGVPPSIYRLHGGSVAAALANPVDMHGQAG</sequence>
<keyword evidence="1" id="KW-0805">Transcription regulation</keyword>
<evidence type="ECO:0000256" key="3">
    <source>
        <dbReference type="ARBA" id="ARBA00023163"/>
    </source>
</evidence>
<proteinExistence type="predicted"/>
<name>A0A562D4Z5_9GAMM</name>
<keyword evidence="6" id="KW-1185">Reference proteome</keyword>
<dbReference type="SUPFAM" id="SSF46689">
    <property type="entry name" value="Homeodomain-like"/>
    <property type="match status" value="2"/>
</dbReference>
<protein>
    <submittedName>
        <fullName evidence="5">AraC family transcriptional regulator</fullName>
    </submittedName>
</protein>
<evidence type="ECO:0000256" key="2">
    <source>
        <dbReference type="ARBA" id="ARBA00023125"/>
    </source>
</evidence>
<dbReference type="PRINTS" id="PR00032">
    <property type="entry name" value="HTHARAC"/>
</dbReference>
<reference evidence="5 6" key="1">
    <citation type="submission" date="2019-07" db="EMBL/GenBank/DDBJ databases">
        <title>Genome sequencing of lignin-degrading bacterial isolates.</title>
        <authorList>
            <person name="Gladden J."/>
        </authorList>
    </citation>
    <scope>NUCLEOTIDE SEQUENCE [LARGE SCALE GENOMIC DNA]</scope>
    <source>
        <strain evidence="5 6">J19</strain>
    </source>
</reference>
<dbReference type="Pfam" id="PF12833">
    <property type="entry name" value="HTH_18"/>
    <property type="match status" value="1"/>
</dbReference>